<organism evidence="10 11">
    <name type="scientific">Polyrhizophydium stewartii</name>
    <dbReference type="NCBI Taxonomy" id="2732419"/>
    <lineage>
        <taxon>Eukaryota</taxon>
        <taxon>Fungi</taxon>
        <taxon>Fungi incertae sedis</taxon>
        <taxon>Chytridiomycota</taxon>
        <taxon>Chytridiomycota incertae sedis</taxon>
        <taxon>Chytridiomycetes</taxon>
        <taxon>Rhizophydiales</taxon>
        <taxon>Rhizophydiales incertae sedis</taxon>
        <taxon>Polyrhizophydium</taxon>
    </lineage>
</organism>
<evidence type="ECO:0000256" key="7">
    <source>
        <dbReference type="ARBA" id="ARBA00022989"/>
    </source>
</evidence>
<evidence type="ECO:0000313" key="10">
    <source>
        <dbReference type="EMBL" id="KAL2915607.1"/>
    </source>
</evidence>
<keyword evidence="5" id="KW-0812">Transmembrane</keyword>
<comment type="subcellular location">
    <subcellularLocation>
        <location evidence="1">Membrane</location>
        <topology evidence="1">Single-pass type II membrane protein</topology>
    </subcellularLocation>
</comment>
<proteinExistence type="inferred from homology"/>
<dbReference type="PANTHER" id="PTHR31392:SF1">
    <property type="entry name" value="ALPHA-1,3-MANNOSYLTRANSFERASE MNN1-RELATED"/>
    <property type="match status" value="1"/>
</dbReference>
<dbReference type="InterPro" id="IPR029044">
    <property type="entry name" value="Nucleotide-diphossugar_trans"/>
</dbReference>
<gene>
    <name evidence="10" type="ORF">HK105_204792</name>
</gene>
<keyword evidence="4" id="KW-0808">Transferase</keyword>
<evidence type="ECO:0000256" key="3">
    <source>
        <dbReference type="ARBA" id="ARBA00022676"/>
    </source>
</evidence>
<comment type="similarity">
    <text evidence="2">Belongs to the MNN1/MNT family.</text>
</comment>
<protein>
    <submittedName>
        <fullName evidence="10">Uncharacterized protein</fullName>
    </submittedName>
</protein>
<dbReference type="PANTHER" id="PTHR31392">
    <property type="entry name" value="ALPHA-1,3-MANNOSYLTRANSFERASE MNN1-RELATED"/>
    <property type="match status" value="1"/>
</dbReference>
<name>A0ABR4N7U7_9FUNG</name>
<keyword evidence="9" id="KW-0325">Glycoprotein</keyword>
<evidence type="ECO:0000256" key="4">
    <source>
        <dbReference type="ARBA" id="ARBA00022679"/>
    </source>
</evidence>
<dbReference type="Proteomes" id="UP001527925">
    <property type="component" value="Unassembled WGS sequence"/>
</dbReference>
<evidence type="ECO:0000256" key="2">
    <source>
        <dbReference type="ARBA" id="ARBA00009105"/>
    </source>
</evidence>
<dbReference type="EMBL" id="JADGIZ020000022">
    <property type="protein sequence ID" value="KAL2915607.1"/>
    <property type="molecule type" value="Genomic_DNA"/>
</dbReference>
<dbReference type="SUPFAM" id="SSF53448">
    <property type="entry name" value="Nucleotide-diphospho-sugar transferases"/>
    <property type="match status" value="1"/>
</dbReference>
<evidence type="ECO:0000256" key="5">
    <source>
        <dbReference type="ARBA" id="ARBA00022692"/>
    </source>
</evidence>
<evidence type="ECO:0000256" key="8">
    <source>
        <dbReference type="ARBA" id="ARBA00023136"/>
    </source>
</evidence>
<keyword evidence="11" id="KW-1185">Reference proteome</keyword>
<keyword evidence="8" id="KW-0472">Membrane</keyword>
<evidence type="ECO:0000256" key="1">
    <source>
        <dbReference type="ARBA" id="ARBA00004606"/>
    </source>
</evidence>
<dbReference type="InterPro" id="IPR022751">
    <property type="entry name" value="Alpha_mannosyltransferase"/>
</dbReference>
<comment type="caution">
    <text evidence="10">The sequence shown here is derived from an EMBL/GenBank/DDBJ whole genome shotgun (WGS) entry which is preliminary data.</text>
</comment>
<keyword evidence="6" id="KW-0735">Signal-anchor</keyword>
<accession>A0ABR4N7U7</accession>
<sequence length="474" mass="51554">MLRPRRTPVLEWLPASDSLLVEVAEASSTRNAKGAVPMPASHRRPSVRLPARINASAVATVVEMLQSHDRDPDPAGDDWLLLGDLARAHRVAYDAMRSLTAHADDADQLAVLAPHFGRIESRLFPWLGNASSLDRAASAAGRGIAITTGTKYALVAKLAITAIRRLGSPLPIEVFFCGDDDLAAAERAMLAALPGVAVVDMRSRLAITDCQRSWGNKPFAALASSFREVILMDADTMFVQPPDVLFGMRGYSDTGALLFRDRTLAPGLLSHGYGITALICAAAEPFQDQLLYGDSRVVHRRSSSVEIDSGVVVWDKARVMPVVLLTCLFNSQPFRDVLYTWSHGDKESFWIAHETLRIPFVLAPGYGGAIGTLEYLSTSPSTRRVCGGLFHVDDRHDPLWFNGGIGVRTPTRNLRLAAPSVWAIDYAGENVLWEFKEGAFCLRVDGGVGVGVLKGGEVEIVRVMVELGKELFQL</sequence>
<evidence type="ECO:0000313" key="11">
    <source>
        <dbReference type="Proteomes" id="UP001527925"/>
    </source>
</evidence>
<keyword evidence="7" id="KW-1133">Transmembrane helix</keyword>
<evidence type="ECO:0000256" key="6">
    <source>
        <dbReference type="ARBA" id="ARBA00022968"/>
    </source>
</evidence>
<dbReference type="Pfam" id="PF11051">
    <property type="entry name" value="Mannosyl_trans3"/>
    <property type="match status" value="1"/>
</dbReference>
<reference evidence="10 11" key="1">
    <citation type="submission" date="2023-09" db="EMBL/GenBank/DDBJ databases">
        <title>Pangenome analysis of Batrachochytrium dendrobatidis and related Chytrids.</title>
        <authorList>
            <person name="Yacoub M.N."/>
            <person name="Stajich J.E."/>
            <person name="James T.Y."/>
        </authorList>
    </citation>
    <scope>NUCLEOTIDE SEQUENCE [LARGE SCALE GENOMIC DNA]</scope>
    <source>
        <strain evidence="10 11">JEL0888</strain>
    </source>
</reference>
<keyword evidence="3" id="KW-0328">Glycosyltransferase</keyword>
<evidence type="ECO:0000256" key="9">
    <source>
        <dbReference type="ARBA" id="ARBA00023180"/>
    </source>
</evidence>